<protein>
    <submittedName>
        <fullName evidence="2">Uncharacterized protein</fullName>
    </submittedName>
</protein>
<proteinExistence type="predicted"/>
<evidence type="ECO:0000256" key="1">
    <source>
        <dbReference type="SAM" id="MobiDB-lite"/>
    </source>
</evidence>
<evidence type="ECO:0000313" key="2">
    <source>
        <dbReference type="EMBL" id="KAJ7076282.1"/>
    </source>
</evidence>
<evidence type="ECO:0000313" key="3">
    <source>
        <dbReference type="Proteomes" id="UP001222325"/>
    </source>
</evidence>
<dbReference type="Gene3D" id="3.60.130.30">
    <property type="match status" value="1"/>
</dbReference>
<dbReference type="Proteomes" id="UP001222325">
    <property type="component" value="Unassembled WGS sequence"/>
</dbReference>
<dbReference type="EMBL" id="JARJCN010000083">
    <property type="protein sequence ID" value="KAJ7076282.1"/>
    <property type="molecule type" value="Genomic_DNA"/>
</dbReference>
<feature type="compositionally biased region" description="Basic residues" evidence="1">
    <location>
        <begin position="274"/>
        <end position="285"/>
    </location>
</feature>
<sequence>MSRFGIPYHNTRFGVPYLSEHGGHSCDRLARAASHSSTSFPLPPPHQSKALVGIALLQPARSFERASRSVDPLAAVRAKPSSAQHPYNPRARENTLLVPSLLQGGHLHHLQRVIGSYVKSYHRHPATDGRGDPRRARARAMARQTRSGAQFSPYQLDYLAPRACLRDPEVIRLGFSIDASLHERIRAANLRAAQFAEQTEALPDEDEWEGHAQLCSRAPSPVSSITDSSLSSLSSQCPSPHASRPPSPCPRSAPMSRRPAPRTAPPGGIEKQRGKARGTLHRKKTPQQNAQSPYARPLKLSPQTHREGSPVTLGANLAATQSSSGGAWTGRRVATRGRPRIPELQELVEDGCRVIKWNGRDPRLIVDAEGRIVAILLGKPEDPDWDNVVVEAVKAMYRARVHVRKAGMWSPSTHRRGRYMALSAGVSFGGGQKRPGNLVHNRFFRRILRCLLRNNYIRRIAGFQSSGMAMFAPKLYQYFCSILTLLFEHHPELIHNFTNSVFPSIALNCGPDAVTFNHLDHLNLSNALCAITCGGDFDHTRSAALHLRTWNLAIECPSGATFLIPSAIVEHGNTSLQQGETQHSITQYAAGGLFRWVTYGFQSLKSLLAQKGGSELRASFDGEPGSRWKWALDLFSKVDQLGADRADVFCKRDGV</sequence>
<gene>
    <name evidence="2" type="ORF">B0H15DRAFT_955806</name>
</gene>
<comment type="caution">
    <text evidence="2">The sequence shown here is derived from an EMBL/GenBank/DDBJ whole genome shotgun (WGS) entry which is preliminary data.</text>
</comment>
<name>A0AAD6TQQ1_9AGAR</name>
<accession>A0AAD6TQQ1</accession>
<feature type="compositionally biased region" description="Low complexity" evidence="1">
    <location>
        <begin position="219"/>
        <end position="242"/>
    </location>
</feature>
<organism evidence="2 3">
    <name type="scientific">Mycena belliarum</name>
    <dbReference type="NCBI Taxonomy" id="1033014"/>
    <lineage>
        <taxon>Eukaryota</taxon>
        <taxon>Fungi</taxon>
        <taxon>Dikarya</taxon>
        <taxon>Basidiomycota</taxon>
        <taxon>Agaricomycotina</taxon>
        <taxon>Agaricomycetes</taxon>
        <taxon>Agaricomycetidae</taxon>
        <taxon>Agaricales</taxon>
        <taxon>Marasmiineae</taxon>
        <taxon>Mycenaceae</taxon>
        <taxon>Mycena</taxon>
    </lineage>
</organism>
<feature type="region of interest" description="Disordered" evidence="1">
    <location>
        <begin position="201"/>
        <end position="310"/>
    </location>
</feature>
<dbReference type="AlphaFoldDB" id="A0AAD6TQQ1"/>
<reference evidence="2" key="1">
    <citation type="submission" date="2023-03" db="EMBL/GenBank/DDBJ databases">
        <title>Massive genome expansion in bonnet fungi (Mycena s.s.) driven by repeated elements and novel gene families across ecological guilds.</title>
        <authorList>
            <consortium name="Lawrence Berkeley National Laboratory"/>
            <person name="Harder C.B."/>
            <person name="Miyauchi S."/>
            <person name="Viragh M."/>
            <person name="Kuo A."/>
            <person name="Thoen E."/>
            <person name="Andreopoulos B."/>
            <person name="Lu D."/>
            <person name="Skrede I."/>
            <person name="Drula E."/>
            <person name="Henrissat B."/>
            <person name="Morin E."/>
            <person name="Kohler A."/>
            <person name="Barry K."/>
            <person name="LaButti K."/>
            <person name="Morin E."/>
            <person name="Salamov A."/>
            <person name="Lipzen A."/>
            <person name="Mereny Z."/>
            <person name="Hegedus B."/>
            <person name="Baldrian P."/>
            <person name="Stursova M."/>
            <person name="Weitz H."/>
            <person name="Taylor A."/>
            <person name="Grigoriev I.V."/>
            <person name="Nagy L.G."/>
            <person name="Martin F."/>
            <person name="Kauserud H."/>
        </authorList>
    </citation>
    <scope>NUCLEOTIDE SEQUENCE</scope>
    <source>
        <strain evidence="2">CBHHK173m</strain>
    </source>
</reference>
<keyword evidence="3" id="KW-1185">Reference proteome</keyword>